<sequence length="56" mass="6540">MIEDIKKENKKAYFVENRADLVESIRPHLDENTVLLLMGARDPSLEDFCKSVFEEL</sequence>
<dbReference type="SUPFAM" id="SSF53244">
    <property type="entry name" value="MurD-like peptide ligases, peptide-binding domain"/>
    <property type="match status" value="1"/>
</dbReference>
<dbReference type="Gene3D" id="3.90.190.20">
    <property type="entry name" value="Mur ligase, C-terminal domain"/>
    <property type="match status" value="1"/>
</dbReference>
<gene>
    <name evidence="1" type="ORF">BPO_1607</name>
</gene>
<dbReference type="GO" id="GO:0016881">
    <property type="term" value="F:acid-amino acid ligase activity"/>
    <property type="evidence" value="ECO:0007669"/>
    <property type="project" value="InterPro"/>
</dbReference>
<dbReference type="RefSeq" id="WP_327983735.1">
    <property type="nucleotide sequence ID" value="NZ_CP136426.1"/>
</dbReference>
<dbReference type="AlphaFoldDB" id="A0AAU0F2U7"/>
<evidence type="ECO:0000313" key="2">
    <source>
        <dbReference type="Proteomes" id="UP001432059"/>
    </source>
</evidence>
<organism evidence="1 2">
    <name type="scientific">Bergeyella porcorum</name>
    <dbReference type="NCBI Taxonomy" id="1735111"/>
    <lineage>
        <taxon>Bacteria</taxon>
        <taxon>Pseudomonadati</taxon>
        <taxon>Bacteroidota</taxon>
        <taxon>Flavobacteriia</taxon>
        <taxon>Flavobacteriales</taxon>
        <taxon>Weeksellaceae</taxon>
        <taxon>Bergeyella</taxon>
    </lineage>
</organism>
<dbReference type="KEGG" id="bpor:BPO_1607"/>
<protein>
    <submittedName>
        <fullName evidence="1">Uncharacterized protein</fullName>
    </submittedName>
</protein>
<dbReference type="InterPro" id="IPR036615">
    <property type="entry name" value="Mur_ligase_C_dom_sf"/>
</dbReference>
<keyword evidence="2" id="KW-1185">Reference proteome</keyword>
<reference evidence="1" key="1">
    <citation type="submission" date="2023-10" db="EMBL/GenBank/DDBJ databases">
        <title>Characterization and whole genome sequencing of a novel strain of Bergeyella porcorum QD2021 isolated from pig.</title>
        <authorList>
            <person name="Liu G."/>
            <person name="Chen C."/>
            <person name="Han X."/>
        </authorList>
    </citation>
    <scope>NUCLEOTIDE SEQUENCE</scope>
    <source>
        <strain evidence="1">QD2021</strain>
    </source>
</reference>
<evidence type="ECO:0000313" key="1">
    <source>
        <dbReference type="EMBL" id="WOC52254.1"/>
    </source>
</evidence>
<dbReference type="EMBL" id="CP136426">
    <property type="protein sequence ID" value="WOC52254.1"/>
    <property type="molecule type" value="Genomic_DNA"/>
</dbReference>
<dbReference type="Proteomes" id="UP001432059">
    <property type="component" value="Chromosome"/>
</dbReference>
<accession>A0AAU0F2U7</accession>
<name>A0AAU0F2U7_9FLAO</name>
<proteinExistence type="predicted"/>